<protein>
    <recommendedName>
        <fullName evidence="3">Regulator RcnB of Ni and Co efflux</fullName>
    </recommendedName>
</protein>
<accession>A0ABV0FSH6</accession>
<dbReference type="Proteomes" id="UP001477278">
    <property type="component" value="Unassembled WGS sequence"/>
</dbReference>
<evidence type="ECO:0000313" key="2">
    <source>
        <dbReference type="Proteomes" id="UP001477278"/>
    </source>
</evidence>
<dbReference type="EMBL" id="JBDPZN010000004">
    <property type="protein sequence ID" value="MEO3682906.1"/>
    <property type="molecule type" value="Genomic_DNA"/>
</dbReference>
<reference evidence="1 2" key="1">
    <citation type="submission" date="2024-05" db="EMBL/GenBank/DDBJ databases">
        <title>Genome sequencing of Marine Estuary Bacteria, Shewanella vesiculosa and S. baltica, and Pseudomonas syringae.</title>
        <authorList>
            <person name="Gurung A."/>
            <person name="Maclea K.S."/>
        </authorList>
    </citation>
    <scope>NUCLEOTIDE SEQUENCE [LARGE SCALE GENOMIC DNA]</scope>
    <source>
        <strain evidence="1 2">1A</strain>
    </source>
</reference>
<proteinExistence type="predicted"/>
<name>A0ABV0FSH6_9GAMM</name>
<comment type="caution">
    <text evidence="1">The sequence shown here is derived from an EMBL/GenBank/DDBJ whole genome shotgun (WGS) entry which is preliminary data.</text>
</comment>
<sequence>MWVNKPWVLMPLLGLSASVTLTVMSLVSAQPLLVNEYSQRVSHSVGSQHNNHRQHYNHYRHRDPWRWGIGWDQGWRGNQYWGPSIGVSWSNANNFRYNSVWRNNDYPSRQSGFYPYENQLNAVYQPQAIEVLEPVAVAPRQQTTTSIQYAQGLNHLPENAKVIQRDNGTVYEWQGVEYYFDWNTQTYEVAKADTR</sequence>
<organism evidence="1 2">
    <name type="scientific">Shewanella vesiculosa</name>
    <dbReference type="NCBI Taxonomy" id="518738"/>
    <lineage>
        <taxon>Bacteria</taxon>
        <taxon>Pseudomonadati</taxon>
        <taxon>Pseudomonadota</taxon>
        <taxon>Gammaproteobacteria</taxon>
        <taxon>Alteromonadales</taxon>
        <taxon>Shewanellaceae</taxon>
        <taxon>Shewanella</taxon>
    </lineage>
</organism>
<evidence type="ECO:0008006" key="3">
    <source>
        <dbReference type="Google" id="ProtNLM"/>
    </source>
</evidence>
<evidence type="ECO:0000313" key="1">
    <source>
        <dbReference type="EMBL" id="MEO3682906.1"/>
    </source>
</evidence>
<dbReference type="RefSeq" id="WP_347690272.1">
    <property type="nucleotide sequence ID" value="NZ_JBDPZN010000004.1"/>
</dbReference>
<keyword evidence="2" id="KW-1185">Reference proteome</keyword>
<gene>
    <name evidence="1" type="ORF">ABHN84_11480</name>
</gene>